<feature type="region of interest" description="Disordered" evidence="1">
    <location>
        <begin position="46"/>
        <end position="68"/>
    </location>
</feature>
<evidence type="ECO:0000313" key="2">
    <source>
        <dbReference type="EMBL" id="WAR12575.1"/>
    </source>
</evidence>
<accession>A0ABY7ERF3</accession>
<gene>
    <name evidence="2" type="ORF">MAR_026755</name>
</gene>
<protein>
    <submittedName>
        <fullName evidence="2">Uncharacterized protein</fullName>
    </submittedName>
</protein>
<evidence type="ECO:0000313" key="3">
    <source>
        <dbReference type="Proteomes" id="UP001164746"/>
    </source>
</evidence>
<sequence>MNDGVQHALYNLTEVSARAIDSQQTPPPLLNMDERNVRLNRTDPLYEYMDNPVDHRDRHKKAPTANQF</sequence>
<organism evidence="2 3">
    <name type="scientific">Mya arenaria</name>
    <name type="common">Soft-shell clam</name>
    <dbReference type="NCBI Taxonomy" id="6604"/>
    <lineage>
        <taxon>Eukaryota</taxon>
        <taxon>Metazoa</taxon>
        <taxon>Spiralia</taxon>
        <taxon>Lophotrochozoa</taxon>
        <taxon>Mollusca</taxon>
        <taxon>Bivalvia</taxon>
        <taxon>Autobranchia</taxon>
        <taxon>Heteroconchia</taxon>
        <taxon>Euheterodonta</taxon>
        <taxon>Imparidentia</taxon>
        <taxon>Neoheterodontei</taxon>
        <taxon>Myida</taxon>
        <taxon>Myoidea</taxon>
        <taxon>Myidae</taxon>
        <taxon>Mya</taxon>
    </lineage>
</organism>
<proteinExistence type="predicted"/>
<reference evidence="2" key="1">
    <citation type="submission" date="2022-11" db="EMBL/GenBank/DDBJ databases">
        <title>Centuries of genome instability and evolution in soft-shell clam transmissible cancer (bioRxiv).</title>
        <authorList>
            <person name="Hart S.F.M."/>
            <person name="Yonemitsu M.A."/>
            <person name="Giersch R.M."/>
            <person name="Beal B.F."/>
            <person name="Arriagada G."/>
            <person name="Davis B.W."/>
            <person name="Ostrander E.A."/>
            <person name="Goff S.P."/>
            <person name="Metzger M.J."/>
        </authorList>
    </citation>
    <scope>NUCLEOTIDE SEQUENCE</scope>
    <source>
        <strain evidence="2">MELC-2E11</strain>
        <tissue evidence="2">Siphon/mantle</tissue>
    </source>
</reference>
<dbReference type="EMBL" id="CP111019">
    <property type="protein sequence ID" value="WAR12575.1"/>
    <property type="molecule type" value="Genomic_DNA"/>
</dbReference>
<name>A0ABY7ERF3_MYAAR</name>
<evidence type="ECO:0000256" key="1">
    <source>
        <dbReference type="SAM" id="MobiDB-lite"/>
    </source>
</evidence>
<keyword evidence="3" id="KW-1185">Reference proteome</keyword>
<dbReference type="Proteomes" id="UP001164746">
    <property type="component" value="Chromosome 8"/>
</dbReference>